<name>A0ACB8DBW3_DERSI</name>
<evidence type="ECO:0000313" key="2">
    <source>
        <dbReference type="Proteomes" id="UP000821865"/>
    </source>
</evidence>
<reference evidence="1" key="1">
    <citation type="submission" date="2020-05" db="EMBL/GenBank/DDBJ databases">
        <title>Large-scale comparative analyses of tick genomes elucidate their genetic diversity and vector capacities.</title>
        <authorList>
            <person name="Jia N."/>
            <person name="Wang J."/>
            <person name="Shi W."/>
            <person name="Du L."/>
            <person name="Sun Y."/>
            <person name="Zhan W."/>
            <person name="Jiang J."/>
            <person name="Wang Q."/>
            <person name="Zhang B."/>
            <person name="Ji P."/>
            <person name="Sakyi L.B."/>
            <person name="Cui X."/>
            <person name="Yuan T."/>
            <person name="Jiang B."/>
            <person name="Yang W."/>
            <person name="Lam T.T.-Y."/>
            <person name="Chang Q."/>
            <person name="Ding S."/>
            <person name="Wang X."/>
            <person name="Zhu J."/>
            <person name="Ruan X."/>
            <person name="Zhao L."/>
            <person name="Wei J."/>
            <person name="Que T."/>
            <person name="Du C."/>
            <person name="Cheng J."/>
            <person name="Dai P."/>
            <person name="Han X."/>
            <person name="Huang E."/>
            <person name="Gao Y."/>
            <person name="Liu J."/>
            <person name="Shao H."/>
            <person name="Ye R."/>
            <person name="Li L."/>
            <person name="Wei W."/>
            <person name="Wang X."/>
            <person name="Wang C."/>
            <person name="Yang T."/>
            <person name="Huo Q."/>
            <person name="Li W."/>
            <person name="Guo W."/>
            <person name="Chen H."/>
            <person name="Zhou L."/>
            <person name="Ni X."/>
            <person name="Tian J."/>
            <person name="Zhou Y."/>
            <person name="Sheng Y."/>
            <person name="Liu T."/>
            <person name="Pan Y."/>
            <person name="Xia L."/>
            <person name="Li J."/>
            <person name="Zhao F."/>
            <person name="Cao W."/>
        </authorList>
    </citation>
    <scope>NUCLEOTIDE SEQUENCE</scope>
    <source>
        <strain evidence="1">Dsil-2018</strain>
    </source>
</reference>
<keyword evidence="2" id="KW-1185">Reference proteome</keyword>
<dbReference type="EMBL" id="CM023471">
    <property type="protein sequence ID" value="KAH7965592.1"/>
    <property type="molecule type" value="Genomic_DNA"/>
</dbReference>
<accession>A0ACB8DBW3</accession>
<comment type="caution">
    <text evidence="1">The sequence shown here is derived from an EMBL/GenBank/DDBJ whole genome shotgun (WGS) entry which is preliminary data.</text>
</comment>
<gene>
    <name evidence="1" type="ORF">HPB49_008856</name>
</gene>
<proteinExistence type="predicted"/>
<protein>
    <submittedName>
        <fullName evidence="1">Uncharacterized protein</fullName>
    </submittedName>
</protein>
<evidence type="ECO:0000313" key="1">
    <source>
        <dbReference type="EMBL" id="KAH7965592.1"/>
    </source>
</evidence>
<dbReference type="Proteomes" id="UP000821865">
    <property type="component" value="Chromosome 2"/>
</dbReference>
<organism evidence="1 2">
    <name type="scientific">Dermacentor silvarum</name>
    <name type="common">Tick</name>
    <dbReference type="NCBI Taxonomy" id="543639"/>
    <lineage>
        <taxon>Eukaryota</taxon>
        <taxon>Metazoa</taxon>
        <taxon>Ecdysozoa</taxon>
        <taxon>Arthropoda</taxon>
        <taxon>Chelicerata</taxon>
        <taxon>Arachnida</taxon>
        <taxon>Acari</taxon>
        <taxon>Parasitiformes</taxon>
        <taxon>Ixodida</taxon>
        <taxon>Ixodoidea</taxon>
        <taxon>Ixodidae</taxon>
        <taxon>Rhipicephalinae</taxon>
        <taxon>Dermacentor</taxon>
    </lineage>
</organism>
<sequence length="742" mass="81193">MDAPASPDPSAAPTETTTTRHVVPLALLVNKQHSTSDVGPVPEHIMQLCKSITNEQLISKLSKHRPLGRNLVLSINEVGSQMSLPGFPRNDTCALVSSVLPFFTVSQKANENLNSKNGHAEVLSFEKTNVKNACKMPLKGSSSDDKQHRLRSTAKQQDIISSEVHTLTAEEECCTGSVDTRFHPLHKRSGRPSSCSPQSLGNQGTEAGSQENSGVQDTVAAKVKAAVSGETEAVVPVHDLAKLDMLSLEEISPCHSPRHQSPVQKRMGKGSKDNERHSHVTEWLCNVPLPAALTAIPGQSQKQPSVNPHCPQGIADSDSDATDMEGPVLQQQPQQNGSQLPDQDKSSLSLLHSSPNKAQRSLPSLSQASSEGVHKKGLSVRFAAPIQKETAEQLTDKQVLPAATVSETFLLRHQEPSPLGVQEPRLSKSSSKGVQDLPQGAQKRIVRSVSPDVLVPLKKRKVPFTALQEEALVYGVMKYGRGSWKEISNDGWFDGRRPTDLSDKYRNLEKYGHLANVTKKVKDMLSAGINPLKELRTRYERQRQQHVVSPVGGESSNSERSTMGQPEKPHRASLLLKHPKEDRVVPSSGNDDNVSLKPFQKPTEVLEATTMPKTVCSSTSRPSTSQAHTSALGKLSSESEENASQESAPTKLKNKKRRVPFTPLEEEALVAGVLKYGKGNWARILREGGFLGRTSLQLSDKYRNLKLYRQLEALENTVNTKCARGEDPLEELQKLFAAHWKC</sequence>